<evidence type="ECO:0000313" key="2">
    <source>
        <dbReference type="Proteomes" id="UP000030063"/>
    </source>
</evidence>
<dbReference type="InterPro" id="IPR010319">
    <property type="entry name" value="Transglutaminase-like_Cys_pept"/>
</dbReference>
<dbReference type="STRING" id="1395571.TMS3_0122800"/>
<evidence type="ECO:0000313" key="1">
    <source>
        <dbReference type="EMBL" id="KFX68030.1"/>
    </source>
</evidence>
<reference evidence="1 2" key="1">
    <citation type="journal article" date="2014" name="Genome Announc.">
        <title>Draft Genome Sequence of Petroleum Oil-Degrading Marine Bacterium Pseudomonas taeanensis Strain MS-3, Isolated from a Crude Oil-Contaminated Seashore.</title>
        <authorList>
            <person name="Lee S.Y."/>
            <person name="Kim S.H."/>
            <person name="Lee D.G."/>
            <person name="Shin S."/>
            <person name="Yun S.H."/>
            <person name="Choi C.W."/>
            <person name="Chung Y.H."/>
            <person name="Choi J.S."/>
            <person name="Kahng H.Y."/>
            <person name="Kim S.I."/>
        </authorList>
    </citation>
    <scope>NUCLEOTIDE SEQUENCE [LARGE SCALE GENOMIC DNA]</scope>
    <source>
        <strain evidence="1 2">MS-3</strain>
    </source>
</reference>
<gene>
    <name evidence="1" type="ORF">TMS3_0122800</name>
</gene>
<dbReference type="Proteomes" id="UP000030063">
    <property type="component" value="Unassembled WGS sequence"/>
</dbReference>
<dbReference type="Gene3D" id="3.10.620.30">
    <property type="match status" value="1"/>
</dbReference>
<dbReference type="PANTHER" id="PTHR39327">
    <property type="match status" value="1"/>
</dbReference>
<dbReference type="Pfam" id="PF06035">
    <property type="entry name" value="Peptidase_C93"/>
    <property type="match status" value="1"/>
</dbReference>
<dbReference type="eggNOG" id="COG3672">
    <property type="taxonomic scope" value="Bacteria"/>
</dbReference>
<keyword evidence="2" id="KW-1185">Reference proteome</keyword>
<comment type="caution">
    <text evidence="1">The sequence shown here is derived from an EMBL/GenBank/DDBJ whole genome shotgun (WGS) entry which is preliminary data.</text>
</comment>
<name>A0A0A1YE73_9PSED</name>
<protein>
    <submittedName>
        <fullName evidence="1">Periplasmic protein</fullName>
    </submittedName>
</protein>
<dbReference type="EMBL" id="AWSQ01000009">
    <property type="protein sequence ID" value="KFX68030.1"/>
    <property type="molecule type" value="Genomic_DNA"/>
</dbReference>
<accession>A0A0A1YE73</accession>
<dbReference type="InterPro" id="IPR038765">
    <property type="entry name" value="Papain-like_cys_pep_sf"/>
</dbReference>
<dbReference type="SUPFAM" id="SSF54001">
    <property type="entry name" value="Cysteine proteinases"/>
    <property type="match status" value="1"/>
</dbReference>
<dbReference type="PANTHER" id="PTHR39327:SF1">
    <property type="entry name" value="BLR5470 PROTEIN"/>
    <property type="match status" value="1"/>
</dbReference>
<organism evidence="1 2">
    <name type="scientific">Pseudomonas taeanensis MS-3</name>
    <dbReference type="NCBI Taxonomy" id="1395571"/>
    <lineage>
        <taxon>Bacteria</taxon>
        <taxon>Pseudomonadati</taxon>
        <taxon>Pseudomonadota</taxon>
        <taxon>Gammaproteobacteria</taxon>
        <taxon>Pseudomonadales</taxon>
        <taxon>Pseudomonadaceae</taxon>
        <taxon>Pseudomonas</taxon>
    </lineage>
</organism>
<proteinExistence type="predicted"/>
<dbReference type="AlphaFoldDB" id="A0A0A1YE73"/>
<sequence length="221" mass="25181">MVAVTTISGSLLCGMPKVEAKANWSFELILRKAEKRYGRFTPAKKRLVSWNELIERGRFLPEVEKLKVVNQFFNSQIRFSEDIAIWSQNDYWATPIETLVKGAGDCEDFSLAKYFTLRQMGVPEEKLRITYAKVLKPDLAHMVLSYYSTATAEPLLMDNLVDDILPATERKDLLLLYAFDAKGLYSVQSEGLKRVGSVARLPCWQMLQAKMREEGFIIGQG</sequence>